<dbReference type="Gramene" id="TraesLAC3D03G01907270.1">
    <property type="protein sequence ID" value="TraesLAC3D03G01907270.1"/>
    <property type="gene ID" value="TraesLAC3D03G01907270"/>
</dbReference>
<accession>A0A3B6H1F0</accession>
<evidence type="ECO:0000256" key="2">
    <source>
        <dbReference type="SAM" id="MobiDB-lite"/>
    </source>
</evidence>
<feature type="coiled-coil region" evidence="1">
    <location>
        <begin position="189"/>
        <end position="265"/>
    </location>
</feature>
<dbReference type="Gramene" id="TraesNORUn03G04662630.1">
    <property type="protein sequence ID" value="TraesNORUn03G04662630.1"/>
    <property type="gene ID" value="TraesNORUn03G04662630"/>
</dbReference>
<dbReference type="Gramene" id="TraesJUL3D03G01983320.1">
    <property type="protein sequence ID" value="TraesJUL3D03G01983320.1"/>
    <property type="gene ID" value="TraesJUL3D03G01983320"/>
</dbReference>
<dbReference type="Gramene" id="TraesARI3D03G01999490.1">
    <property type="protein sequence ID" value="TraesARI3D03G01999490.1"/>
    <property type="gene ID" value="TraesARI3D03G01999490"/>
</dbReference>
<keyword evidence="4" id="KW-1185">Reference proteome</keyword>
<evidence type="ECO:0000313" key="3">
    <source>
        <dbReference type="EnsemblPlants" id="TraesCS3D02G431400.1"/>
    </source>
</evidence>
<dbReference type="Proteomes" id="UP000019116">
    <property type="component" value="Chromosome 3D"/>
</dbReference>
<dbReference type="PaxDb" id="4565-Traes_3DL_35DDC7CA8.1"/>
<protein>
    <submittedName>
        <fullName evidence="3">Uncharacterized protein</fullName>
    </submittedName>
</protein>
<dbReference type="Gramene" id="TraesKAR3D01G0394750.1">
    <property type="protein sequence ID" value="cds.TraesKAR3D01G0394750.1"/>
    <property type="gene ID" value="TraesKAR3D01G0394750"/>
</dbReference>
<keyword evidence="1" id="KW-0175">Coiled coil</keyword>
<dbReference type="InterPro" id="IPR040300">
    <property type="entry name" value="At3g49055-like"/>
</dbReference>
<dbReference type="Gramene" id="TraesCS3D03G0949300.1">
    <property type="protein sequence ID" value="TraesCS3D03G0949300.1.CDS"/>
    <property type="gene ID" value="TraesCS3D03G0949300"/>
</dbReference>
<dbReference type="PANTHER" id="PTHR34937">
    <property type="entry name" value="OS08G0559800 PROTEIN"/>
    <property type="match status" value="1"/>
</dbReference>
<feature type="region of interest" description="Disordered" evidence="2">
    <location>
        <begin position="155"/>
        <end position="174"/>
    </location>
</feature>
<evidence type="ECO:0000256" key="1">
    <source>
        <dbReference type="SAM" id="Coils"/>
    </source>
</evidence>
<dbReference type="Gramene" id="TraesROB_scaffold_069037_01G000200.1">
    <property type="protein sequence ID" value="TraesROB_scaffold_069037_01G000200.1"/>
    <property type="gene ID" value="TraesROB_scaffold_069037_01G000200"/>
</dbReference>
<feature type="compositionally biased region" description="Low complexity" evidence="2">
    <location>
        <begin position="160"/>
        <end position="171"/>
    </location>
</feature>
<dbReference type="AlphaFoldDB" id="A0A3B6H1F0"/>
<dbReference type="Gramene" id="TraesNOR3D03G01991930.1">
    <property type="protein sequence ID" value="TraesNOR3D03G01991930.1"/>
    <property type="gene ID" value="TraesNOR3D03G01991930"/>
</dbReference>
<proteinExistence type="predicted"/>
<organism evidence="3">
    <name type="scientific">Triticum aestivum</name>
    <name type="common">Wheat</name>
    <dbReference type="NCBI Taxonomy" id="4565"/>
    <lineage>
        <taxon>Eukaryota</taxon>
        <taxon>Viridiplantae</taxon>
        <taxon>Streptophyta</taxon>
        <taxon>Embryophyta</taxon>
        <taxon>Tracheophyta</taxon>
        <taxon>Spermatophyta</taxon>
        <taxon>Magnoliopsida</taxon>
        <taxon>Liliopsida</taxon>
        <taxon>Poales</taxon>
        <taxon>Poaceae</taxon>
        <taxon>BOP clade</taxon>
        <taxon>Pooideae</taxon>
        <taxon>Triticodae</taxon>
        <taxon>Triticeae</taxon>
        <taxon>Triticinae</taxon>
        <taxon>Triticum</taxon>
    </lineage>
</organism>
<dbReference type="EnsemblPlants" id="TraesCS3D02G431400.1">
    <property type="protein sequence ID" value="TraesCS3D02G431400.1"/>
    <property type="gene ID" value="TraesCS3D02G431400"/>
</dbReference>
<dbReference type="Gramene" id="TraesCLE_scaffold_054484_01G000300.1">
    <property type="protein sequence ID" value="TraesCLE_scaffold_054484_01G000300.1"/>
    <property type="gene ID" value="TraesCLE_scaffold_054484_01G000300"/>
</dbReference>
<dbReference type="PANTHER" id="PTHR34937:SF2">
    <property type="entry name" value="OS08G0559800 PROTEIN"/>
    <property type="match status" value="1"/>
</dbReference>
<dbReference type="Gramene" id="TraesJAG3D03G01973520.2">
    <property type="protein sequence ID" value="TraesJAG3D03G01973520.2"/>
    <property type="gene ID" value="TraesJAG3D03G01973520"/>
</dbReference>
<dbReference type="SMR" id="A0A3B6H1F0"/>
<dbReference type="Gramene" id="TraesCAD_scaffold_056178_01G000200.1">
    <property type="protein sequence ID" value="TraesCAD_scaffold_056178_01G000200.1"/>
    <property type="gene ID" value="TraesCAD_scaffold_056178_01G000200"/>
</dbReference>
<reference evidence="3" key="1">
    <citation type="submission" date="2018-08" db="EMBL/GenBank/DDBJ databases">
        <authorList>
            <person name="Rossello M."/>
        </authorList>
    </citation>
    <scope>NUCLEOTIDE SEQUENCE [LARGE SCALE GENOMIC DNA]</scope>
    <source>
        <strain evidence="3">cv. Chinese Spring</strain>
    </source>
</reference>
<dbReference type="Gramene" id="TraesCS3D02G431400.1">
    <property type="protein sequence ID" value="TraesCS3D02G431400.1"/>
    <property type="gene ID" value="TraesCS3D02G431400"/>
</dbReference>
<evidence type="ECO:0000313" key="4">
    <source>
        <dbReference type="Proteomes" id="UP000019116"/>
    </source>
</evidence>
<dbReference type="OrthoDB" id="1925974at2759"/>
<name>A0A3B6H1F0_WHEAT</name>
<reference evidence="3" key="2">
    <citation type="submission" date="2018-10" db="UniProtKB">
        <authorList>
            <consortium name="EnsemblPlants"/>
        </authorList>
    </citation>
    <scope>IDENTIFICATION</scope>
</reference>
<sequence length="265" mass="30033">MDHQTKFAVQKIVVSLHSSQDILENILDRASEEKAVRISDRSRLDPKDGLGFLELEAHHIHDLAKEVEIRISECREKERKEKSRMESMISSLKKENQDIRSMLEVAVTEKEAAENSLRVLKGDGDQRRSSILQIAEKGLQKVGFGFIMEVISGESEGDEMSSSSASAASNGRESKQEVDSLASIVGKILKNLHHEINDLRQALDESRSDCDHLQLLAAQQAQKIIKYESHIQDLREREILLLQSVEELNVRVKEVEQEAARWKEA</sequence>